<accession>A0AAD4YBW7</accession>
<proteinExistence type="predicted"/>
<dbReference type="Proteomes" id="UP001214576">
    <property type="component" value="Unassembled WGS sequence"/>
</dbReference>
<name>A0AAD4YBW7_OVIAM</name>
<reference evidence="2" key="1">
    <citation type="submission" date="2022-03" db="EMBL/GenBank/DDBJ databases">
        <title>Genomic analyses of argali, domestic sheep and their hybrids provide insights into chromosomal evolution, heterosis and genetic basis of agronomic traits.</title>
        <authorList>
            <person name="Li M."/>
        </authorList>
    </citation>
    <scope>NUCLEOTIDE SEQUENCE</scope>
    <source>
        <strain evidence="2">CAU-MHL-2022a</strain>
        <tissue evidence="2">Skin</tissue>
    </source>
</reference>
<sequence length="140" mass="16325">MVPQGEAQTLRWLQGGHPADGEAGEEEAQDAYVLQPEVQPDWRGRDSQRPERDQCLTWAWEWGIGKKRRTNKTPEQGELPRKTMPHLGPVEKTDNMYTILWQEQQYKKLWELWWVSTSHPAAAPQTRVKDQCFRTGEELA</sequence>
<protein>
    <submittedName>
        <fullName evidence="2">Uncharacterized protein</fullName>
    </submittedName>
</protein>
<keyword evidence="3" id="KW-1185">Reference proteome</keyword>
<dbReference type="AlphaFoldDB" id="A0AAD4YBW7"/>
<evidence type="ECO:0000313" key="2">
    <source>
        <dbReference type="EMBL" id="KAI4542158.1"/>
    </source>
</evidence>
<gene>
    <name evidence="2" type="ORF">MG293_007537</name>
</gene>
<organism evidence="2 3">
    <name type="scientific">Ovis ammon polii</name>
    <dbReference type="NCBI Taxonomy" id="230172"/>
    <lineage>
        <taxon>Eukaryota</taxon>
        <taxon>Metazoa</taxon>
        <taxon>Chordata</taxon>
        <taxon>Craniata</taxon>
        <taxon>Vertebrata</taxon>
        <taxon>Euteleostomi</taxon>
        <taxon>Mammalia</taxon>
        <taxon>Eutheria</taxon>
        <taxon>Laurasiatheria</taxon>
        <taxon>Artiodactyla</taxon>
        <taxon>Ruminantia</taxon>
        <taxon>Pecora</taxon>
        <taxon>Bovidae</taxon>
        <taxon>Caprinae</taxon>
        <taxon>Ovis</taxon>
    </lineage>
</organism>
<dbReference type="EMBL" id="JAKZEL010000007">
    <property type="protein sequence ID" value="KAI4542158.1"/>
    <property type="molecule type" value="Genomic_DNA"/>
</dbReference>
<evidence type="ECO:0000256" key="1">
    <source>
        <dbReference type="SAM" id="MobiDB-lite"/>
    </source>
</evidence>
<feature type="region of interest" description="Disordered" evidence="1">
    <location>
        <begin position="67"/>
        <end position="89"/>
    </location>
</feature>
<evidence type="ECO:0000313" key="3">
    <source>
        <dbReference type="Proteomes" id="UP001214576"/>
    </source>
</evidence>
<feature type="region of interest" description="Disordered" evidence="1">
    <location>
        <begin position="1"/>
        <end position="28"/>
    </location>
</feature>
<comment type="caution">
    <text evidence="2">The sequence shown here is derived from an EMBL/GenBank/DDBJ whole genome shotgun (WGS) entry which is preliminary data.</text>
</comment>